<feature type="coiled-coil region" evidence="1">
    <location>
        <begin position="777"/>
        <end position="951"/>
    </location>
</feature>
<feature type="coiled-coil region" evidence="1">
    <location>
        <begin position="1211"/>
        <end position="1238"/>
    </location>
</feature>
<feature type="coiled-coil region" evidence="1">
    <location>
        <begin position="1018"/>
        <end position="1115"/>
    </location>
</feature>
<name>A0AA36MG96_CYLNA</name>
<feature type="coiled-coil region" evidence="1">
    <location>
        <begin position="305"/>
        <end position="752"/>
    </location>
</feature>
<feature type="compositionally biased region" description="Polar residues" evidence="2">
    <location>
        <begin position="1189"/>
        <end position="1198"/>
    </location>
</feature>
<sequence>HPIATQYYREAISELLLEIGQFLESQERHQSTMDDVIEALTLDRANTDEMTRKKSSAKKANAEAIVADAGDTVQELSGIDDSSQLQQQISQLREYSSRLETEYNEKLDELRKENDELRKTIRDSTSLLQDLSPAGNDGSLLTEEKQTEELLNQINTSNAELIQLRENHKEALDLICSLKVEVSDLKEKVCDRDRIIEEAKGHLRSLEEISEQVDRRLLIEAVTQTSTPVSSSVEEITVNAQSDDKTVNTEEQQLVGELTSLAATGHEIEDPDVPETSTELCDRCADLEAELTQVRTAYNCSLAELASTQRDNDELTKAQDILQEQNETLLEKIEQLKRRINEIEETERKRIMEYEELSKSFEAERSRMIQEREELCEKLEDSTHKADFLEVDQAEKRQLCENLATQCEELERELEEEKERYSKSVELINSEMETLRYGYGSTLESLEKANFRIDELESALSFKTKEHQTANDQGELLERRIVELEETVKSTEEDLEATRSAFATQMGENHRLKAELALLEQKNSDTREEPHDLQMRLDAVELELIQRKEQIEMLESKNKQQGHKNIELQSKISSLSEQILTLEVAIRDSENALVDAQAESALEIEELKSKLSKSNAAVDTLLAQLEVASRNVPVEEVEKQLRDVQVTAENAKFTVDELVEENERLSNDLAQVKQSLSAAEQKLTNSSKDKEKIEEKNRMLLTELEAVRKSEDSLSKELWTMKEEQLARDSSREELDRKTESLCNEVNGLKLKVTEMEAREFGLMKELTAARESERSWHEQEQELKAARLEKNELRQKFTHLEQAYKDLQERLATTEFEFHNAQERVSTLEADLEERETVASEAEQLRKELLSKEKRLDALNDRVHLLEEELLEAKISSDKLNESIEELTNAVTDRDSAIAGYETELAVLRTELAKHRERVNVTHVQSSVELKRSEETISHLRDDNVRLEKELFLAHEQLECTRSELGAMRQSLEHGESLAMATRNENQRLVEELQRAVFEREQTFIMAGEGREAAARVIALERSIAQLKGEHDEKMEQVLSDLEASEQRVHALSDSAEQARLQYDDAVRKMEFYRERFELAAQEIESLARANEEVRHLEAALEQNRAEKAKLYEELTNSQSYIDRIVTEKDALLAQLTALNGQLDERTNRLRQAGEAKMDTTLRIVELESQVASLLREREQSAEHNPDIPSSSGVNQTPPVEHVAVQIESMEQSHAEISQLRTDLQRAERRIAELEEFEEIVGDDPNLLKSRPPHSSDHSENAESAHFVSASTPFPSLVTLLSRRFGILRGKTDDTASIFN</sequence>
<dbReference type="EMBL" id="CATQJL010000316">
    <property type="protein sequence ID" value="CAJ0608658.1"/>
    <property type="molecule type" value="Genomic_DNA"/>
</dbReference>
<proteinExistence type="predicted"/>
<feature type="compositionally biased region" description="Basic and acidic residues" evidence="2">
    <location>
        <begin position="1255"/>
        <end position="1264"/>
    </location>
</feature>
<dbReference type="PANTHER" id="PTHR45615:SF80">
    <property type="entry name" value="GRIP DOMAIN-CONTAINING PROTEIN"/>
    <property type="match status" value="1"/>
</dbReference>
<evidence type="ECO:0000313" key="4">
    <source>
        <dbReference type="Proteomes" id="UP001176961"/>
    </source>
</evidence>
<evidence type="ECO:0000256" key="2">
    <source>
        <dbReference type="SAM" id="MobiDB-lite"/>
    </source>
</evidence>
<reference evidence="3" key="1">
    <citation type="submission" date="2023-07" db="EMBL/GenBank/DDBJ databases">
        <authorList>
            <consortium name="CYATHOMIX"/>
        </authorList>
    </citation>
    <scope>NUCLEOTIDE SEQUENCE</scope>
    <source>
        <strain evidence="3">N/A</strain>
    </source>
</reference>
<feature type="region of interest" description="Disordered" evidence="2">
    <location>
        <begin position="1244"/>
        <end position="1268"/>
    </location>
</feature>
<organism evidence="3 4">
    <name type="scientific">Cylicocyclus nassatus</name>
    <name type="common">Nematode worm</name>
    <dbReference type="NCBI Taxonomy" id="53992"/>
    <lineage>
        <taxon>Eukaryota</taxon>
        <taxon>Metazoa</taxon>
        <taxon>Ecdysozoa</taxon>
        <taxon>Nematoda</taxon>
        <taxon>Chromadorea</taxon>
        <taxon>Rhabditida</taxon>
        <taxon>Rhabditina</taxon>
        <taxon>Rhabditomorpha</taxon>
        <taxon>Strongyloidea</taxon>
        <taxon>Strongylidae</taxon>
        <taxon>Cylicocyclus</taxon>
    </lineage>
</organism>
<feature type="region of interest" description="Disordered" evidence="2">
    <location>
        <begin position="1179"/>
        <end position="1198"/>
    </location>
</feature>
<protein>
    <submittedName>
        <fullName evidence="3">Uncharacterized protein</fullName>
    </submittedName>
</protein>
<dbReference type="PANTHER" id="PTHR45615">
    <property type="entry name" value="MYOSIN HEAVY CHAIN, NON-MUSCLE"/>
    <property type="match status" value="1"/>
</dbReference>
<keyword evidence="1" id="KW-0175">Coiled coil</keyword>
<evidence type="ECO:0000313" key="3">
    <source>
        <dbReference type="EMBL" id="CAJ0608658.1"/>
    </source>
</evidence>
<evidence type="ECO:0000256" key="1">
    <source>
        <dbReference type="SAM" id="Coils"/>
    </source>
</evidence>
<comment type="caution">
    <text evidence="3">The sequence shown here is derived from an EMBL/GenBank/DDBJ whole genome shotgun (WGS) entry which is preliminary data.</text>
</comment>
<accession>A0AA36MG96</accession>
<dbReference type="Gene3D" id="1.10.287.1490">
    <property type="match status" value="2"/>
</dbReference>
<feature type="coiled-coil region" evidence="1">
    <location>
        <begin position="82"/>
        <end position="167"/>
    </location>
</feature>
<keyword evidence="4" id="KW-1185">Reference proteome</keyword>
<dbReference type="Proteomes" id="UP001176961">
    <property type="component" value="Unassembled WGS sequence"/>
</dbReference>
<feature type="non-terminal residue" evidence="3">
    <location>
        <position position="1"/>
    </location>
</feature>
<gene>
    <name evidence="3" type="ORF">CYNAS_LOCUS20641</name>
</gene>